<organism evidence="6 7">
    <name type="scientific">Exophiala dermatitidis</name>
    <name type="common">Black yeast-like fungus</name>
    <name type="synonym">Wangiella dermatitidis</name>
    <dbReference type="NCBI Taxonomy" id="5970"/>
    <lineage>
        <taxon>Eukaryota</taxon>
        <taxon>Fungi</taxon>
        <taxon>Dikarya</taxon>
        <taxon>Ascomycota</taxon>
        <taxon>Pezizomycotina</taxon>
        <taxon>Eurotiomycetes</taxon>
        <taxon>Chaetothyriomycetidae</taxon>
        <taxon>Chaetothyriales</taxon>
        <taxon>Herpotrichiellaceae</taxon>
        <taxon>Exophiala</taxon>
    </lineage>
</organism>
<evidence type="ECO:0000313" key="6">
    <source>
        <dbReference type="EMBL" id="KAJ8989308.1"/>
    </source>
</evidence>
<feature type="compositionally biased region" description="Basic residues" evidence="4">
    <location>
        <begin position="143"/>
        <end position="160"/>
    </location>
</feature>
<dbReference type="GO" id="GO:0000981">
    <property type="term" value="F:DNA-binding transcription factor activity, RNA polymerase II-specific"/>
    <property type="evidence" value="ECO:0007669"/>
    <property type="project" value="InterPro"/>
</dbReference>
<feature type="region of interest" description="Disordered" evidence="4">
    <location>
        <begin position="326"/>
        <end position="384"/>
    </location>
</feature>
<dbReference type="EMBL" id="JAJGCB010000014">
    <property type="protein sequence ID" value="KAJ8989308.1"/>
    <property type="molecule type" value="Genomic_DNA"/>
</dbReference>
<dbReference type="GO" id="GO:0008270">
    <property type="term" value="F:zinc ion binding"/>
    <property type="evidence" value="ECO:0007669"/>
    <property type="project" value="InterPro"/>
</dbReference>
<name>A0AAN6IT02_EXODE</name>
<dbReference type="AlphaFoldDB" id="A0AAN6IT02"/>
<evidence type="ECO:0000256" key="2">
    <source>
        <dbReference type="ARBA" id="ARBA00023163"/>
    </source>
</evidence>
<dbReference type="InterPro" id="IPR001138">
    <property type="entry name" value="Zn2Cys6_DnaBD"/>
</dbReference>
<keyword evidence="3" id="KW-0539">Nucleus</keyword>
<sequence length="633" mass="70403">MLYVSHLYCAFPYAFAEHVQFITIILASGNHFHLPVSFSSLFILPLSFCSVNLCPTRPLQLHFLNSNNSILVMPYTQARLQHALRAYRESKTREIEFGHSPNIRRHLRSNYNLRQVAPSLKIVPAVTWQDDESSADEYLPSTPRKRRHLASARKTPKRVKQTTDQNHGTESLPDEQEKVDLPSLLVTLKLKSDAGKKLLGGPADTLGTGYESNIKGGGWNSVQGEESLGRLDPPDPQEGHRIKAAQDNFSNCDNESEKIDNKDGRVLRNGKILDEDRVVSQRCSACRAARKKCVSALGKPGILSCVRCSQKEVECDMGNGEVALKEEREDDIDSDVTPRSGPRRLQRPSPDVKSGSVGMESPTKTPTSRALASQFVKPHVSPPRQNPLLTQIGASFDNPIVLDSPPSSPRQAEFYPPAEATGRIVVITTPWAHPVQYKHIPTKTKPCHFCLDFRYGIYGYGKITVEVIRYPSFQGQDTGAGQYEETGNGHRARGREATRMCVSCALSRLYISRCNNHRFKQFLSHSPERLLQYNGQVQVQPFHPPLKVGAYPTCSICPKAALWKCCSKQQFDKVGRALSPEDCHGQGCGLVLCHECRANVIGKGELTLPVKGLCRADAEFLFPGSALHMAYDY</sequence>
<keyword evidence="1" id="KW-0805">Transcription regulation</keyword>
<protein>
    <recommendedName>
        <fullName evidence="5">Zn(2)-C6 fungal-type domain-containing protein</fullName>
    </recommendedName>
</protein>
<evidence type="ECO:0000256" key="1">
    <source>
        <dbReference type="ARBA" id="ARBA00023015"/>
    </source>
</evidence>
<proteinExistence type="predicted"/>
<dbReference type="Proteomes" id="UP001161757">
    <property type="component" value="Unassembled WGS sequence"/>
</dbReference>
<evidence type="ECO:0000313" key="7">
    <source>
        <dbReference type="Proteomes" id="UP001161757"/>
    </source>
</evidence>
<comment type="caution">
    <text evidence="6">The sequence shown here is derived from an EMBL/GenBank/DDBJ whole genome shotgun (WGS) entry which is preliminary data.</text>
</comment>
<feature type="compositionally biased region" description="Polar residues" evidence="4">
    <location>
        <begin position="362"/>
        <end position="371"/>
    </location>
</feature>
<keyword evidence="2" id="KW-0804">Transcription</keyword>
<reference evidence="6" key="1">
    <citation type="submission" date="2023-01" db="EMBL/GenBank/DDBJ databases">
        <title>Exophiala dermititidis isolated from Cystic Fibrosis Patient.</title>
        <authorList>
            <person name="Kurbessoian T."/>
            <person name="Crocker A."/>
            <person name="Murante D."/>
            <person name="Hogan D.A."/>
            <person name="Stajich J.E."/>
        </authorList>
    </citation>
    <scope>NUCLEOTIDE SEQUENCE</scope>
    <source>
        <strain evidence="6">Ex8</strain>
    </source>
</reference>
<evidence type="ECO:0000256" key="4">
    <source>
        <dbReference type="SAM" id="MobiDB-lite"/>
    </source>
</evidence>
<feature type="domain" description="Zn(2)-C6 fungal-type" evidence="5">
    <location>
        <begin position="282"/>
        <end position="317"/>
    </location>
</feature>
<evidence type="ECO:0000259" key="5">
    <source>
        <dbReference type="PROSITE" id="PS50048"/>
    </source>
</evidence>
<dbReference type="PROSITE" id="PS50048">
    <property type="entry name" value="ZN2_CY6_FUNGAL_2"/>
    <property type="match status" value="1"/>
</dbReference>
<feature type="region of interest" description="Disordered" evidence="4">
    <location>
        <begin position="133"/>
        <end position="176"/>
    </location>
</feature>
<accession>A0AAN6IT02</accession>
<evidence type="ECO:0000256" key="3">
    <source>
        <dbReference type="ARBA" id="ARBA00023242"/>
    </source>
</evidence>
<gene>
    <name evidence="6" type="ORF">HRR80_006549</name>
</gene>